<evidence type="ECO:0000256" key="1">
    <source>
        <dbReference type="SAM" id="SignalP"/>
    </source>
</evidence>
<gene>
    <name evidence="2" type="ORF">DILT_LOCUS11638</name>
</gene>
<reference evidence="2 3" key="1">
    <citation type="submission" date="2018-11" db="EMBL/GenBank/DDBJ databases">
        <authorList>
            <consortium name="Pathogen Informatics"/>
        </authorList>
    </citation>
    <scope>NUCLEOTIDE SEQUENCE [LARGE SCALE GENOMIC DNA]</scope>
</reference>
<feature type="chain" id="PRO_5018037113" evidence="1">
    <location>
        <begin position="26"/>
        <end position="123"/>
    </location>
</feature>
<sequence>MFKHTLGLYRVLVVIYIGAQEAVHASKGKVQVRMLKMAAKNCGEIQKYYRFRKTHELQTKARNQGLATLINGCKNNMEHISSVKTAKLFRFDKAVKGLGGENPEFSLPAVFLMAEYGTGKMGI</sequence>
<evidence type="ECO:0000313" key="3">
    <source>
        <dbReference type="Proteomes" id="UP000281553"/>
    </source>
</evidence>
<evidence type="ECO:0000313" key="2">
    <source>
        <dbReference type="EMBL" id="VDN15807.1"/>
    </source>
</evidence>
<dbReference type="AlphaFoldDB" id="A0A3P7LW26"/>
<protein>
    <submittedName>
        <fullName evidence="2">Uncharacterized protein</fullName>
    </submittedName>
</protein>
<proteinExistence type="predicted"/>
<organism evidence="2 3">
    <name type="scientific">Dibothriocephalus latus</name>
    <name type="common">Fish tapeworm</name>
    <name type="synonym">Diphyllobothrium latum</name>
    <dbReference type="NCBI Taxonomy" id="60516"/>
    <lineage>
        <taxon>Eukaryota</taxon>
        <taxon>Metazoa</taxon>
        <taxon>Spiralia</taxon>
        <taxon>Lophotrochozoa</taxon>
        <taxon>Platyhelminthes</taxon>
        <taxon>Cestoda</taxon>
        <taxon>Eucestoda</taxon>
        <taxon>Diphyllobothriidea</taxon>
        <taxon>Diphyllobothriidae</taxon>
        <taxon>Dibothriocephalus</taxon>
    </lineage>
</organism>
<accession>A0A3P7LW26</accession>
<feature type="signal peptide" evidence="1">
    <location>
        <begin position="1"/>
        <end position="25"/>
    </location>
</feature>
<name>A0A3P7LW26_DIBLA</name>
<keyword evidence="1" id="KW-0732">Signal</keyword>
<keyword evidence="3" id="KW-1185">Reference proteome</keyword>
<dbReference type="Proteomes" id="UP000281553">
    <property type="component" value="Unassembled WGS sequence"/>
</dbReference>
<dbReference type="EMBL" id="UYRU01063692">
    <property type="protein sequence ID" value="VDN15807.1"/>
    <property type="molecule type" value="Genomic_DNA"/>
</dbReference>